<organism evidence="2 3">
    <name type="scientific">Alteribacillus iranensis</name>
    <dbReference type="NCBI Taxonomy" id="930128"/>
    <lineage>
        <taxon>Bacteria</taxon>
        <taxon>Bacillati</taxon>
        <taxon>Bacillota</taxon>
        <taxon>Bacilli</taxon>
        <taxon>Bacillales</taxon>
        <taxon>Bacillaceae</taxon>
        <taxon>Alteribacillus</taxon>
    </lineage>
</organism>
<proteinExistence type="predicted"/>
<dbReference type="InterPro" id="IPR019649">
    <property type="entry name" value="DUF2512"/>
</dbReference>
<evidence type="ECO:0000256" key="1">
    <source>
        <dbReference type="SAM" id="Phobius"/>
    </source>
</evidence>
<feature type="transmembrane region" description="Helical" evidence="1">
    <location>
        <begin position="12"/>
        <end position="45"/>
    </location>
</feature>
<dbReference type="Proteomes" id="UP000199516">
    <property type="component" value="Unassembled WGS sequence"/>
</dbReference>
<dbReference type="AlphaFoldDB" id="A0A1I2E4B0"/>
<dbReference type="OrthoDB" id="2111682at2"/>
<name>A0A1I2E4B0_9BACI</name>
<evidence type="ECO:0000313" key="3">
    <source>
        <dbReference type="Proteomes" id="UP000199516"/>
    </source>
</evidence>
<keyword evidence="1" id="KW-0472">Membrane</keyword>
<keyword evidence="3" id="KW-1185">Reference proteome</keyword>
<keyword evidence="1" id="KW-0812">Transmembrane</keyword>
<keyword evidence="1" id="KW-1133">Transmembrane helix</keyword>
<evidence type="ECO:0008006" key="4">
    <source>
        <dbReference type="Google" id="ProtNLM"/>
    </source>
</evidence>
<protein>
    <recommendedName>
        <fullName evidence="4">4 TMS phage holin, superfamily IV</fullName>
    </recommendedName>
</protein>
<evidence type="ECO:0000313" key="2">
    <source>
        <dbReference type="EMBL" id="SFE87341.1"/>
    </source>
</evidence>
<reference evidence="2 3" key="1">
    <citation type="submission" date="2016-10" db="EMBL/GenBank/DDBJ databases">
        <authorList>
            <person name="de Groot N.N."/>
        </authorList>
    </citation>
    <scope>NUCLEOTIDE SEQUENCE [LARGE SCALE GENOMIC DNA]</scope>
    <source>
        <strain evidence="2 3">DSM 23995</strain>
    </source>
</reference>
<feature type="transmembrane region" description="Helical" evidence="1">
    <location>
        <begin position="65"/>
        <end position="98"/>
    </location>
</feature>
<dbReference type="RefSeq" id="WP_091661986.1">
    <property type="nucleotide sequence ID" value="NZ_FONT01000005.1"/>
</dbReference>
<dbReference type="EMBL" id="FONT01000005">
    <property type="protein sequence ID" value="SFE87341.1"/>
    <property type="molecule type" value="Genomic_DNA"/>
</dbReference>
<dbReference type="Pfam" id="PF10710">
    <property type="entry name" value="DUF2512"/>
    <property type="match status" value="1"/>
</dbReference>
<dbReference type="STRING" id="930128.SAMN05192532_10575"/>
<accession>A0A1I2E4B0</accession>
<sequence>MEHVKALTFKGLLTLAVLWLILTVGFGVSFWHVIILTVILGVLSYPGDVFLLPKIDNLPATAGDFVLSFLVIWLYGTLFFTADISVWLASLISALFLAGGEYYYHTYLATHLLPANNRLRMDSQ</sequence>
<gene>
    <name evidence="2" type="ORF">SAMN05192532_10575</name>
</gene>